<sequence>MIWVIFMLKQMTVNSIIQYIEENLESKFINIDCLVLYSGFSRRYLQISFKEYVGMPIGTYIRVRRASRAAALLRLTRLTIIEISAKLFYDSQQTFTREFKKIFGYTPRQYRMIPFWSFKGLLGRREINCEYLQPRICYLKERNIIGQCFNFRDLVFYSGIDSKCRLGKLYDSLKKNTAITVSNRIPFHDKTNDIIARTVVWDRNKHFSDSEIKVDKGLYAYFFFNDTYDQYVHHMYNIYYNSLPIYNLNKRDGYDVEVIKRRNDNTIDCHYFLPIYCDDMEFYNEMQVYHNNIVKPEMSVTLGLPKS</sequence>
<dbReference type="InterPro" id="IPR020449">
    <property type="entry name" value="Tscrpt_reg_AraC-type_HTH"/>
</dbReference>
<evidence type="ECO:0000256" key="3">
    <source>
        <dbReference type="ARBA" id="ARBA00023163"/>
    </source>
</evidence>
<dbReference type="SUPFAM" id="SSF55136">
    <property type="entry name" value="Probable bacterial effector-binding domain"/>
    <property type="match status" value="1"/>
</dbReference>
<dbReference type="InterPro" id="IPR018062">
    <property type="entry name" value="HTH_AraC-typ_CS"/>
</dbReference>
<organism evidence="5 6">
    <name type="scientific">Yersinia pestis bv. Antiqua (strain Antiqua)</name>
    <dbReference type="NCBI Taxonomy" id="360102"/>
    <lineage>
        <taxon>Bacteria</taxon>
        <taxon>Pseudomonadati</taxon>
        <taxon>Pseudomonadota</taxon>
        <taxon>Gammaproteobacteria</taxon>
        <taxon>Enterobacterales</taxon>
        <taxon>Yersiniaceae</taxon>
        <taxon>Yersinia</taxon>
    </lineage>
</organism>
<dbReference type="InterPro" id="IPR029442">
    <property type="entry name" value="GyrI-like"/>
</dbReference>
<name>A0A0H2YCH2_YERPA</name>
<dbReference type="PRINTS" id="PR00032">
    <property type="entry name" value="HTHARAC"/>
</dbReference>
<dbReference type="InterPro" id="IPR050959">
    <property type="entry name" value="MarA-like"/>
</dbReference>
<proteinExistence type="predicted"/>
<feature type="domain" description="HTH araC/xylS-type" evidence="4">
    <location>
        <begin position="14"/>
        <end position="113"/>
    </location>
</feature>
<evidence type="ECO:0000313" key="5">
    <source>
        <dbReference type="EMBL" id="ABG16232.1"/>
    </source>
</evidence>
<keyword evidence="2" id="KW-0238">DNA-binding</keyword>
<dbReference type="EMBL" id="CP000309">
    <property type="protein sequence ID" value="ABG16232.1"/>
    <property type="molecule type" value="Genomic_DNA"/>
</dbReference>
<dbReference type="InterPro" id="IPR011256">
    <property type="entry name" value="Reg_factor_effector_dom_sf"/>
</dbReference>
<dbReference type="AlphaFoldDB" id="A0A0H2YCH2"/>
<dbReference type="InterPro" id="IPR009057">
    <property type="entry name" value="Homeodomain-like_sf"/>
</dbReference>
<dbReference type="PROSITE" id="PS01124">
    <property type="entry name" value="HTH_ARAC_FAMILY_2"/>
    <property type="match status" value="1"/>
</dbReference>
<dbReference type="PANTHER" id="PTHR47504:SF3">
    <property type="entry name" value="HTH-TYPE TRANSCRIPTIONAL REGULATOR YKGA-RELATED"/>
    <property type="match status" value="1"/>
</dbReference>
<dbReference type="PANTHER" id="PTHR47504">
    <property type="entry name" value="RIGHT ORIGIN-BINDING PROTEIN"/>
    <property type="match status" value="1"/>
</dbReference>
<dbReference type="GO" id="GO:0043565">
    <property type="term" value="F:sequence-specific DNA binding"/>
    <property type="evidence" value="ECO:0007669"/>
    <property type="project" value="InterPro"/>
</dbReference>
<dbReference type="Gene3D" id="3.20.80.10">
    <property type="entry name" value="Regulatory factor, effector binding domain"/>
    <property type="match status" value="1"/>
</dbReference>
<keyword evidence="5" id="KW-0614">Plasmid</keyword>
<evidence type="ECO:0000256" key="1">
    <source>
        <dbReference type="ARBA" id="ARBA00023015"/>
    </source>
</evidence>
<dbReference type="InterPro" id="IPR018060">
    <property type="entry name" value="HTH_AraC"/>
</dbReference>
<gene>
    <name evidence="5" type="ordered locus">YPA_MT0096</name>
</gene>
<dbReference type="Gene3D" id="1.10.10.60">
    <property type="entry name" value="Homeodomain-like"/>
    <property type="match status" value="2"/>
</dbReference>
<accession>A0A0H2YCH2</accession>
<keyword evidence="1" id="KW-0805">Transcription regulation</keyword>
<keyword evidence="3" id="KW-0804">Transcription</keyword>
<geneLocation type="plasmid" evidence="5">
    <name>pMT</name>
</geneLocation>
<reference evidence="5 6" key="1">
    <citation type="journal article" date="2006" name="J. Bacteriol.">
        <title>Complete genome sequence of Yersinia pestis strains Antiqua and Nepal516: evidence of gene reduction in an emerging pathogen.</title>
        <authorList>
            <person name="Chain P.S."/>
            <person name="Hu P."/>
            <person name="Malfatti S.A."/>
            <person name="Radnedge L."/>
            <person name="Larimer F."/>
            <person name="Vergez L.M."/>
            <person name="Worsham P."/>
            <person name="Chu M.C."/>
            <person name="Andersen G.L."/>
        </authorList>
    </citation>
    <scope>NUCLEOTIDE SEQUENCE [LARGE SCALE GENOMIC DNA]</scope>
    <source>
        <strain evidence="5 6">Antiqua</strain>
        <plasmid evidence="5 6">pMT</plasmid>
    </source>
</reference>
<dbReference type="Proteomes" id="UP000001971">
    <property type="component" value="Plasmid pMT"/>
</dbReference>
<evidence type="ECO:0000259" key="4">
    <source>
        <dbReference type="PROSITE" id="PS01124"/>
    </source>
</evidence>
<dbReference type="Pfam" id="PF06445">
    <property type="entry name" value="GyrI-like"/>
    <property type="match status" value="1"/>
</dbReference>
<dbReference type="GO" id="GO:0003700">
    <property type="term" value="F:DNA-binding transcription factor activity"/>
    <property type="evidence" value="ECO:0007669"/>
    <property type="project" value="InterPro"/>
</dbReference>
<evidence type="ECO:0000256" key="2">
    <source>
        <dbReference type="ARBA" id="ARBA00023125"/>
    </source>
</evidence>
<protein>
    <submittedName>
        <fullName evidence="5">Transcriptional regulator, AraC family</fullName>
    </submittedName>
</protein>
<dbReference type="SUPFAM" id="SSF46689">
    <property type="entry name" value="Homeodomain-like"/>
    <property type="match status" value="1"/>
</dbReference>
<dbReference type="KEGG" id="ypa:YPA_MT0096"/>
<dbReference type="PROSITE" id="PS00041">
    <property type="entry name" value="HTH_ARAC_FAMILY_1"/>
    <property type="match status" value="1"/>
</dbReference>
<dbReference type="SMART" id="SM00342">
    <property type="entry name" value="HTH_ARAC"/>
    <property type="match status" value="1"/>
</dbReference>
<evidence type="ECO:0000313" key="6">
    <source>
        <dbReference type="Proteomes" id="UP000001971"/>
    </source>
</evidence>
<dbReference type="Pfam" id="PF12833">
    <property type="entry name" value="HTH_18"/>
    <property type="match status" value="1"/>
</dbReference>